<evidence type="ECO:0000256" key="1">
    <source>
        <dbReference type="SAM" id="MobiDB-lite"/>
    </source>
</evidence>
<gene>
    <name evidence="2" type="ORF">LX32DRAFT_381218</name>
</gene>
<dbReference type="AlphaFoldDB" id="A0AAD9HHF7"/>
<comment type="caution">
    <text evidence="2">The sequence shown here is derived from an EMBL/GenBank/DDBJ whole genome shotgun (WGS) entry which is preliminary data.</text>
</comment>
<accession>A0AAD9HHF7</accession>
<organism evidence="2 3">
    <name type="scientific">Colletotrichum zoysiae</name>
    <dbReference type="NCBI Taxonomy" id="1216348"/>
    <lineage>
        <taxon>Eukaryota</taxon>
        <taxon>Fungi</taxon>
        <taxon>Dikarya</taxon>
        <taxon>Ascomycota</taxon>
        <taxon>Pezizomycotina</taxon>
        <taxon>Sordariomycetes</taxon>
        <taxon>Hypocreomycetidae</taxon>
        <taxon>Glomerellales</taxon>
        <taxon>Glomerellaceae</taxon>
        <taxon>Colletotrichum</taxon>
        <taxon>Colletotrichum graminicola species complex</taxon>
    </lineage>
</organism>
<feature type="compositionally biased region" description="Basic and acidic residues" evidence="1">
    <location>
        <begin position="116"/>
        <end position="127"/>
    </location>
</feature>
<evidence type="ECO:0000313" key="2">
    <source>
        <dbReference type="EMBL" id="KAK2028928.1"/>
    </source>
</evidence>
<feature type="region of interest" description="Disordered" evidence="1">
    <location>
        <begin position="108"/>
        <end position="127"/>
    </location>
</feature>
<protein>
    <submittedName>
        <fullName evidence="2">Uncharacterized protein</fullName>
    </submittedName>
</protein>
<keyword evidence="3" id="KW-1185">Reference proteome</keyword>
<proteinExistence type="predicted"/>
<dbReference type="Proteomes" id="UP001232148">
    <property type="component" value="Unassembled WGS sequence"/>
</dbReference>
<evidence type="ECO:0000313" key="3">
    <source>
        <dbReference type="Proteomes" id="UP001232148"/>
    </source>
</evidence>
<name>A0AAD9HHF7_9PEZI</name>
<reference evidence="2" key="1">
    <citation type="submission" date="2021-06" db="EMBL/GenBank/DDBJ databases">
        <title>Comparative genomics, transcriptomics and evolutionary studies reveal genomic signatures of adaptation to plant cell wall in hemibiotrophic fungi.</title>
        <authorList>
            <consortium name="DOE Joint Genome Institute"/>
            <person name="Baroncelli R."/>
            <person name="Diaz J.F."/>
            <person name="Benocci T."/>
            <person name="Peng M."/>
            <person name="Battaglia E."/>
            <person name="Haridas S."/>
            <person name="Andreopoulos W."/>
            <person name="Labutti K."/>
            <person name="Pangilinan J."/>
            <person name="Floch G.L."/>
            <person name="Makela M.R."/>
            <person name="Henrissat B."/>
            <person name="Grigoriev I.V."/>
            <person name="Crouch J.A."/>
            <person name="De Vries R.P."/>
            <person name="Sukno S.A."/>
            <person name="Thon M.R."/>
        </authorList>
    </citation>
    <scope>NUCLEOTIDE SEQUENCE</scope>
    <source>
        <strain evidence="2">MAFF235873</strain>
    </source>
</reference>
<dbReference type="EMBL" id="MU842871">
    <property type="protein sequence ID" value="KAK2028928.1"/>
    <property type="molecule type" value="Genomic_DNA"/>
</dbReference>
<sequence>MSGVSLRRRGAALHPSPCFPLFGDDIRVCVRERASVCPRRGQILIRSSPISCSSASYQRMLWIFPAWSVWFGDGRCSVGPKGEGRPHNFPLIQASRLDLKVDRGGVEGALRKRRTHDGQTARGLEIK</sequence>